<dbReference type="RefSeq" id="XP_065331228.1">
    <property type="nucleotide sequence ID" value="XM_065475156.1"/>
</dbReference>
<dbReference type="PROSITE" id="PS50177">
    <property type="entry name" value="NTF2_DOMAIN"/>
    <property type="match status" value="1"/>
</dbReference>
<dbReference type="InterPro" id="IPR032710">
    <property type="entry name" value="NTF2-like_dom_sf"/>
</dbReference>
<dbReference type="Proteomes" id="UP001334084">
    <property type="component" value="Chromosome 12"/>
</dbReference>
<proteinExistence type="predicted"/>
<evidence type="ECO:0000313" key="3">
    <source>
        <dbReference type="Proteomes" id="UP001334084"/>
    </source>
</evidence>
<name>A0AAX4JHP4_9MICR</name>
<dbReference type="GeneID" id="90542930"/>
<organism evidence="2 3">
    <name type="scientific">Vairimorpha necatrix</name>
    <dbReference type="NCBI Taxonomy" id="6039"/>
    <lineage>
        <taxon>Eukaryota</taxon>
        <taxon>Fungi</taxon>
        <taxon>Fungi incertae sedis</taxon>
        <taxon>Microsporidia</taxon>
        <taxon>Nosematidae</taxon>
        <taxon>Vairimorpha</taxon>
    </lineage>
</organism>
<evidence type="ECO:0000313" key="2">
    <source>
        <dbReference type="EMBL" id="WUR05083.1"/>
    </source>
</evidence>
<dbReference type="InterPro" id="IPR018222">
    <property type="entry name" value="Nuclear_transport_factor_2_euk"/>
</dbReference>
<feature type="domain" description="NTF2" evidence="1">
    <location>
        <begin position="8"/>
        <end position="130"/>
    </location>
</feature>
<dbReference type="InterPro" id="IPR002075">
    <property type="entry name" value="NTF2_dom"/>
</dbReference>
<dbReference type="EMBL" id="CP142737">
    <property type="protein sequence ID" value="WUR05083.1"/>
    <property type="molecule type" value="Genomic_DNA"/>
</dbReference>
<protein>
    <submittedName>
        <fullName evidence="2">Nuclear transport factor 2</fullName>
    </submittedName>
</protein>
<dbReference type="Pfam" id="PF02136">
    <property type="entry name" value="NTF2"/>
    <property type="match status" value="1"/>
</dbReference>
<dbReference type="AlphaFoldDB" id="A0AAX4JHP4"/>
<keyword evidence="3" id="KW-1185">Reference proteome</keyword>
<dbReference type="SUPFAM" id="SSF54427">
    <property type="entry name" value="NTF2-like"/>
    <property type="match status" value="1"/>
</dbReference>
<accession>A0AAX4JHP4</accession>
<gene>
    <name evidence="2" type="ORF">VNE69_12068</name>
</gene>
<sequence>MTGLISQEEKVFISYYYDCLCNDTNRLTKLYNDKSILTISFENGTTSTVSEGFTAHLKHSTGYPVFKVFISNMVSQKVDKDLINLNILGQFVFLNKTQKRFNHNLLIQKNEGIFLIKSETIVILNEEIIYEKSQKFYTMKISNKNKSMSEIVNVLERFGKIEEIKIKDDNFECKMDQLDISHEDLLGKITETGLVVISK</sequence>
<dbReference type="Gene3D" id="3.10.450.50">
    <property type="match status" value="1"/>
</dbReference>
<evidence type="ECO:0000259" key="1">
    <source>
        <dbReference type="PROSITE" id="PS50177"/>
    </source>
</evidence>
<dbReference type="KEGG" id="vnx:VNE69_12068"/>
<reference evidence="2" key="1">
    <citation type="journal article" date="2024" name="BMC Genomics">
        <title>Functional annotation of a divergent genome using sequence and structure-based similarity.</title>
        <authorList>
            <person name="Svedberg D."/>
            <person name="Winiger R.R."/>
            <person name="Berg A."/>
            <person name="Sharma H."/>
            <person name="Tellgren-Roth C."/>
            <person name="Debrunner-Vossbrinck B.A."/>
            <person name="Vossbrinck C.R."/>
            <person name="Barandun J."/>
        </authorList>
    </citation>
    <scope>NUCLEOTIDE SEQUENCE</scope>
    <source>
        <strain evidence="2">Illinois isolate</strain>
    </source>
</reference>